<organism evidence="2 3">
    <name type="scientific">Rhodomicrobium vannielii (strain ATCC 17100 / DSM 162 / LMG 4299 / NCIMB 10020 / ATH 3.1.1)</name>
    <dbReference type="NCBI Taxonomy" id="648757"/>
    <lineage>
        <taxon>Bacteria</taxon>
        <taxon>Pseudomonadati</taxon>
        <taxon>Pseudomonadota</taxon>
        <taxon>Alphaproteobacteria</taxon>
        <taxon>Hyphomicrobiales</taxon>
        <taxon>Hyphomicrobiaceae</taxon>
        <taxon>Rhodomicrobium</taxon>
    </lineage>
</organism>
<accession>E3I856</accession>
<dbReference type="STRING" id="648757.Rvan_2772"/>
<dbReference type="KEGG" id="rva:Rvan_2772"/>
<gene>
    <name evidence="2" type="ordered locus">Rvan_2772</name>
</gene>
<reference evidence="3" key="1">
    <citation type="journal article" date="2011" name="J. Bacteriol.">
        <title>Genome sequences of eight morphologically diverse alphaproteobacteria.</title>
        <authorList>
            <consortium name="US DOE Joint Genome Institute"/>
            <person name="Brown P.J."/>
            <person name="Kysela D.T."/>
            <person name="Buechlein A."/>
            <person name="Hemmerich C."/>
            <person name="Brun Y.V."/>
        </authorList>
    </citation>
    <scope>NUCLEOTIDE SEQUENCE [LARGE SCALE GENOMIC DNA]</scope>
    <source>
        <strain evidence="3">ATCC 17100 / ATH 3.1.1 / DSM 162 / LMG 4299</strain>
    </source>
</reference>
<dbReference type="Proteomes" id="UP000001399">
    <property type="component" value="Chromosome"/>
</dbReference>
<keyword evidence="1" id="KW-0175">Coiled coil</keyword>
<dbReference type="AlphaFoldDB" id="E3I856"/>
<dbReference type="EMBL" id="CP002292">
    <property type="protein sequence ID" value="ADP71982.1"/>
    <property type="molecule type" value="Genomic_DNA"/>
</dbReference>
<protein>
    <submittedName>
        <fullName evidence="2">Uncharacterized protein</fullName>
    </submittedName>
</protein>
<evidence type="ECO:0000256" key="1">
    <source>
        <dbReference type="SAM" id="Coils"/>
    </source>
</evidence>
<dbReference type="RefSeq" id="WP_013420357.1">
    <property type="nucleotide sequence ID" value="NC_014664.1"/>
</dbReference>
<evidence type="ECO:0000313" key="2">
    <source>
        <dbReference type="EMBL" id="ADP71982.1"/>
    </source>
</evidence>
<sequence>MSSLGRLAERTACEIEETEELHRSLHATERLFRQIDAVGDLLALAEESAMKHMLTDRLEEARKQAAALHQAKATVALYFMPADCPCLETVIEAAGIALAVECQQLEDDVNELLEGERQCAAQLR</sequence>
<name>E3I856_RHOVT</name>
<feature type="coiled-coil region" evidence="1">
    <location>
        <begin position="44"/>
        <end position="71"/>
    </location>
</feature>
<dbReference type="HOGENOM" id="CLU_2002150_0_0_5"/>
<proteinExistence type="predicted"/>
<evidence type="ECO:0000313" key="3">
    <source>
        <dbReference type="Proteomes" id="UP000001399"/>
    </source>
</evidence>
<keyword evidence="3" id="KW-1185">Reference proteome</keyword>